<protein>
    <submittedName>
        <fullName evidence="1">Uncharacterized protein</fullName>
    </submittedName>
</protein>
<reference evidence="1 2" key="1">
    <citation type="journal article" date="2015" name="Nature">
        <title>rRNA introns, odd ribosomes, and small enigmatic genomes across a large radiation of phyla.</title>
        <authorList>
            <person name="Brown C.T."/>
            <person name="Hug L.A."/>
            <person name="Thomas B.C."/>
            <person name="Sharon I."/>
            <person name="Castelle C.J."/>
            <person name="Singh A."/>
            <person name="Wilkins M.J."/>
            <person name="Williams K.H."/>
            <person name="Banfield J.F."/>
        </authorList>
    </citation>
    <scope>NUCLEOTIDE SEQUENCE [LARGE SCALE GENOMIC DNA]</scope>
</reference>
<evidence type="ECO:0000313" key="1">
    <source>
        <dbReference type="EMBL" id="KKP45584.1"/>
    </source>
</evidence>
<dbReference type="Proteomes" id="UP000034778">
    <property type="component" value="Unassembled WGS sequence"/>
</dbReference>
<accession>A0A0F9ZN65</accession>
<dbReference type="AlphaFoldDB" id="A0A0F9ZN65"/>
<comment type="caution">
    <text evidence="1">The sequence shown here is derived from an EMBL/GenBank/DDBJ whole genome shotgun (WGS) entry which is preliminary data.</text>
</comment>
<proteinExistence type="predicted"/>
<name>A0A0F9ZN65_9BACT</name>
<gene>
    <name evidence="1" type="ORF">UR35_C0001G0181</name>
</gene>
<sequence length="60" mass="6801">MNVNLEYVPIPAAGDETIDQAIDKWLKQIRNMAQIHDSDLIKSDDQLVLPEETDKIPTPL</sequence>
<organism evidence="1 2">
    <name type="scientific">Candidatus Woesebacteria bacterium GW2011_GWB1_33_22</name>
    <dbReference type="NCBI Taxonomy" id="1618566"/>
    <lineage>
        <taxon>Bacteria</taxon>
        <taxon>Candidatus Woeseibacteriota</taxon>
    </lineage>
</organism>
<dbReference type="EMBL" id="LBOW01000001">
    <property type="protein sequence ID" value="KKP45584.1"/>
    <property type="molecule type" value="Genomic_DNA"/>
</dbReference>
<evidence type="ECO:0000313" key="2">
    <source>
        <dbReference type="Proteomes" id="UP000034778"/>
    </source>
</evidence>